<sequence length="216" mass="24031">MNSLHRIMAFSVILACLSFCGKKQPAEPDARKTTFADADRYGIRRRIWGEDVTAQDRVDAASAVKGLDLDLTGEEEAIVETKKGEFIIQLFSNDVPRTVENFIKLSQVGFYDGTIIYQYDPEFVIRAGDPTATGMGNPGYFIDFEEGSKKHQTGSVAMARIGEDMNSASCLFYICLTPQPNLDGSYCVFGKVTDGMEIVYYLRAKDTIQKITVTEE</sequence>
<dbReference type="PANTHER" id="PTHR45625:SF4">
    <property type="entry name" value="PEPTIDYLPROLYL ISOMERASE DOMAIN AND WD REPEAT-CONTAINING PROTEIN 1"/>
    <property type="match status" value="1"/>
</dbReference>
<protein>
    <recommendedName>
        <fullName evidence="3">Peptidyl-prolyl cis-trans isomerase</fullName>
        <shortName evidence="3">PPIase</shortName>
        <ecNumber evidence="3">5.2.1.8</ecNumber>
    </recommendedName>
</protein>
<keyword evidence="2 3" id="KW-0413">Isomerase</keyword>
<dbReference type="InterPro" id="IPR044666">
    <property type="entry name" value="Cyclophilin_A-like"/>
</dbReference>
<evidence type="ECO:0000256" key="1">
    <source>
        <dbReference type="ARBA" id="ARBA00023110"/>
    </source>
</evidence>
<dbReference type="GO" id="GO:0003755">
    <property type="term" value="F:peptidyl-prolyl cis-trans isomerase activity"/>
    <property type="evidence" value="ECO:0007669"/>
    <property type="project" value="UniProtKB-UniRule"/>
</dbReference>
<dbReference type="Gene3D" id="2.40.100.10">
    <property type="entry name" value="Cyclophilin-like"/>
    <property type="match status" value="1"/>
</dbReference>
<dbReference type="InterPro" id="IPR002130">
    <property type="entry name" value="Cyclophilin-type_PPIase_dom"/>
</dbReference>
<dbReference type="CDD" id="cd00317">
    <property type="entry name" value="cyclophilin"/>
    <property type="match status" value="1"/>
</dbReference>
<evidence type="ECO:0000259" key="4">
    <source>
        <dbReference type="PROSITE" id="PS50072"/>
    </source>
</evidence>
<comment type="catalytic activity">
    <reaction evidence="3">
        <text>[protein]-peptidylproline (omega=180) = [protein]-peptidylproline (omega=0)</text>
        <dbReference type="Rhea" id="RHEA:16237"/>
        <dbReference type="Rhea" id="RHEA-COMP:10747"/>
        <dbReference type="Rhea" id="RHEA-COMP:10748"/>
        <dbReference type="ChEBI" id="CHEBI:83833"/>
        <dbReference type="ChEBI" id="CHEBI:83834"/>
        <dbReference type="EC" id="5.2.1.8"/>
    </reaction>
</comment>
<comment type="function">
    <text evidence="3">PPIases accelerate the folding of proteins. It catalyzes the cis-trans isomerization of proline imidic peptide bonds in oligopeptides.</text>
</comment>
<proteinExistence type="inferred from homology"/>
<dbReference type="PANTHER" id="PTHR45625">
    <property type="entry name" value="PEPTIDYL-PROLYL CIS-TRANS ISOMERASE-RELATED"/>
    <property type="match status" value="1"/>
</dbReference>
<dbReference type="AlphaFoldDB" id="A0A9D5K9X3"/>
<evidence type="ECO:0000256" key="3">
    <source>
        <dbReference type="RuleBase" id="RU363019"/>
    </source>
</evidence>
<organism evidence="5 6">
    <name type="scientific">candidate division WOR-3 bacterium</name>
    <dbReference type="NCBI Taxonomy" id="2052148"/>
    <lineage>
        <taxon>Bacteria</taxon>
        <taxon>Bacteria division WOR-3</taxon>
    </lineage>
</organism>
<dbReference type="InterPro" id="IPR029000">
    <property type="entry name" value="Cyclophilin-like_dom_sf"/>
</dbReference>
<dbReference type="Proteomes" id="UP000630660">
    <property type="component" value="Unassembled WGS sequence"/>
</dbReference>
<evidence type="ECO:0000256" key="2">
    <source>
        <dbReference type="ARBA" id="ARBA00023235"/>
    </source>
</evidence>
<dbReference type="PROSITE" id="PS50072">
    <property type="entry name" value="CSA_PPIASE_2"/>
    <property type="match status" value="1"/>
</dbReference>
<dbReference type="PRINTS" id="PR00153">
    <property type="entry name" value="CSAPPISMRASE"/>
</dbReference>
<dbReference type="EMBL" id="WJKJ01000264">
    <property type="protein sequence ID" value="MBD3365137.1"/>
    <property type="molecule type" value="Genomic_DNA"/>
</dbReference>
<dbReference type="EC" id="5.2.1.8" evidence="3"/>
<keyword evidence="1 3" id="KW-0697">Rotamase</keyword>
<name>A0A9D5K9X3_UNCW3</name>
<evidence type="ECO:0000313" key="5">
    <source>
        <dbReference type="EMBL" id="MBD3365137.1"/>
    </source>
</evidence>
<feature type="domain" description="PPIase cyclophilin-type" evidence="4">
    <location>
        <begin position="84"/>
        <end position="216"/>
    </location>
</feature>
<evidence type="ECO:0000313" key="6">
    <source>
        <dbReference type="Proteomes" id="UP000630660"/>
    </source>
</evidence>
<reference evidence="5" key="1">
    <citation type="submission" date="2019-11" db="EMBL/GenBank/DDBJ databases">
        <title>Microbial mats filling the niche in hypersaline microbial mats.</title>
        <authorList>
            <person name="Wong H.L."/>
            <person name="Macleod F.I."/>
            <person name="White R.A. III"/>
            <person name="Burns B.P."/>
        </authorList>
    </citation>
    <scope>NUCLEOTIDE SEQUENCE</scope>
    <source>
        <strain evidence="5">Bin_327</strain>
    </source>
</reference>
<dbReference type="Pfam" id="PF00160">
    <property type="entry name" value="Pro_isomerase"/>
    <property type="match status" value="1"/>
</dbReference>
<comment type="caution">
    <text evidence="5">The sequence shown here is derived from an EMBL/GenBank/DDBJ whole genome shotgun (WGS) entry which is preliminary data.</text>
</comment>
<accession>A0A9D5K9X3</accession>
<dbReference type="SUPFAM" id="SSF50891">
    <property type="entry name" value="Cyclophilin-like"/>
    <property type="match status" value="1"/>
</dbReference>
<comment type="similarity">
    <text evidence="3">Belongs to the cyclophilin-type PPIase family.</text>
</comment>
<gene>
    <name evidence="5" type="ORF">GF359_07970</name>
</gene>